<dbReference type="VEuPathDB" id="MicrosporidiaDB:EHP00_1935"/>
<dbReference type="AlphaFoldDB" id="A0A1W0E390"/>
<dbReference type="OrthoDB" id="2188332at2759"/>
<accession>A0A1W0E390</accession>
<dbReference type="Proteomes" id="UP000192758">
    <property type="component" value="Unassembled WGS sequence"/>
</dbReference>
<proteinExistence type="predicted"/>
<gene>
    <name evidence="1" type="ORF">EHP00_1935</name>
</gene>
<sequence length="1071" mass="125318">MHILTLINKIHKDTLAIKEVEEEVNRIANGDISEIYTLIKIIIDSSNTNTNINICNNTNINSNTNISNNNISTVIFYLFKIIEIKIRNIKNTNICNDTNNTNTNVYTNNNNVYTDIISLVESYISHGMTNDISIIKPCVLDTYVLLALYCWPTYMPNFISYINNTNNTIYNDNTNTNNSLYNDTVYNDTNNTVYNDNNSLYNNILIKYDLLYLFLTETNYNMEIDNKRRGEIKKCINTILSDINNNSNILNNSFIHNILNNINNDNIKYSVIDILIKIYKELLKINHTLIDYDVVYGAAPTHPHRVAEFYTECDIAYMDMDKFYKSLDGLYPDIGIIEEYILNTNTTKTVCNNTTKTNNTDNICNTTNTTTNKVILTNNHILNYMYKSISDSDTYNSSIIYFTRIYSKVYDSNNTNTCNISNYIEMILKEIFNNTVYNDTYNTVLYNNTNILYNNTINIYNDSDSLLFNLIITLSKTYPTQLFMYYINNENITDSRYITTSISKYNTYINSNINNTNILYNISFSNIYNDTYRMYIINDNECIHRINNMLDSIINTYNNTNNINNNNINNSNNISNNTNTYNKNVCKLIIYIISKYKHNIDSNILHNVYNKLYILHTNILNNTYTNIIHIYSILVYGYEILSMIDNILDRYIDFTNILNNTNNNTNISNNSNTNTNISNNTNITDIDYMSNLYSIMYYYYIKSNYAYYSKYANIYLEYYINYKSYRPLDRCYTIIYKIYSNISNTNISNTNNINSNIKYSFNDILKYIYDNIHTYDINTILYINNDILYKLISDNTYDNIILLYIDKEYKILLDIYDNISDYKIYYTCINNILQLIENILRNIITDNTNNTLYNNTTNTNILYNNTNNTNNTLYNNTTNTLYNKLIWDYINILINLLYIDYSNITNKILHIFINTIKHISNTDISDNIHNTIRTTIYNLLMCYNMPHLMVAQSNIIYSITLLIIKYTYACDILNEILYGNTNISNSNISNTNTNISNNISNVANHIRNMDKKSACNVIKNVLKDYKGKSINRMYEGNKVKEYKVFDSNINSNINNSNTNIYSSKDFKDTLG</sequence>
<evidence type="ECO:0000313" key="1">
    <source>
        <dbReference type="EMBL" id="OQS53707.1"/>
    </source>
</evidence>
<organism evidence="1 2">
    <name type="scientific">Ecytonucleospora hepatopenaei</name>
    <dbReference type="NCBI Taxonomy" id="646526"/>
    <lineage>
        <taxon>Eukaryota</taxon>
        <taxon>Fungi</taxon>
        <taxon>Fungi incertae sedis</taxon>
        <taxon>Microsporidia</taxon>
        <taxon>Enterocytozoonidae</taxon>
        <taxon>Ecytonucleospora</taxon>
    </lineage>
</organism>
<keyword evidence="2" id="KW-1185">Reference proteome</keyword>
<comment type="caution">
    <text evidence="1">The sequence shown here is derived from an EMBL/GenBank/DDBJ whole genome shotgun (WGS) entry which is preliminary data.</text>
</comment>
<name>A0A1W0E390_9MICR</name>
<reference evidence="1 2" key="1">
    <citation type="journal article" date="2017" name="Environ. Microbiol.">
        <title>Decay of the glycolytic pathway and adaptation to intranuclear parasitism within Enterocytozoonidae microsporidia.</title>
        <authorList>
            <person name="Wiredu Boakye D."/>
            <person name="Jaroenlak P."/>
            <person name="Prachumwat A."/>
            <person name="Williams T.A."/>
            <person name="Bateman K.S."/>
            <person name="Itsathitphaisarn O."/>
            <person name="Sritunyalucksana K."/>
            <person name="Paszkiewicz K.H."/>
            <person name="Moore K.A."/>
            <person name="Stentiford G.D."/>
            <person name="Williams B.A."/>
        </authorList>
    </citation>
    <scope>NUCLEOTIDE SEQUENCE [LARGE SCALE GENOMIC DNA]</scope>
    <source>
        <strain evidence="1 2">TH1</strain>
    </source>
</reference>
<protein>
    <submittedName>
        <fullName evidence="1">Inorganic pyrophosphatase exopolyphosphatase</fullName>
    </submittedName>
</protein>
<dbReference type="EMBL" id="MNPJ01000026">
    <property type="protein sequence ID" value="OQS53707.1"/>
    <property type="molecule type" value="Genomic_DNA"/>
</dbReference>
<evidence type="ECO:0000313" key="2">
    <source>
        <dbReference type="Proteomes" id="UP000192758"/>
    </source>
</evidence>